<dbReference type="AlphaFoldDB" id="A0A1I4GRH0"/>
<reference evidence="4" key="1">
    <citation type="submission" date="2016-10" db="EMBL/GenBank/DDBJ databases">
        <authorList>
            <person name="Varghese N."/>
            <person name="Submissions S."/>
        </authorList>
    </citation>
    <scope>NUCLEOTIDE SEQUENCE [LARGE SCALE GENOMIC DNA]</scope>
    <source>
        <strain evidence="4">DSM 13327</strain>
    </source>
</reference>
<sequence length="331" mass="38437">MNIRERIEEQEYKMLSSFASKSREAIRDKEEEACEFRTAFQRDRDRLIHSKAFRRLKHKTQVYISPGDHYRMRMTHSLEVSQISRTIARGLMLNEDLIEAIALGHDVGHTPFGHVGEYALREIIGRYHHNEQSLRVVEHLERSGRGLNLTLEVKDGILNHTGVNKPFTLEGNVVRIGDRIAYLCHDYDDGIRAGMIRTIDLPEQVAKTLGTNPSNMITVMVSDMIRSSEGHNEICISAIVKNAMEEFREFMFRKVYHSADLEPDRKKAKYIIQKLYEYFTVHPESLPREFLERESLWGLDATIVDYIAGLTDSYAIHLFEELFIPAKWIAR</sequence>
<evidence type="ECO:0000259" key="2">
    <source>
        <dbReference type="PROSITE" id="PS51831"/>
    </source>
</evidence>
<feature type="domain" description="HD" evidence="2">
    <location>
        <begin position="73"/>
        <end position="183"/>
    </location>
</feature>
<dbReference type="InterPro" id="IPR026875">
    <property type="entry name" value="PHydrolase_assoc_dom"/>
</dbReference>
<accession>A0A1I4GRH0</accession>
<proteinExistence type="predicted"/>
<keyword evidence="1" id="KW-0378">Hydrolase</keyword>
<dbReference type="Pfam" id="PF01966">
    <property type="entry name" value="HD"/>
    <property type="match status" value="1"/>
</dbReference>
<evidence type="ECO:0000313" key="4">
    <source>
        <dbReference type="Proteomes" id="UP000199520"/>
    </source>
</evidence>
<evidence type="ECO:0000313" key="3">
    <source>
        <dbReference type="EMBL" id="SFL32634.1"/>
    </source>
</evidence>
<gene>
    <name evidence="3" type="ORF">SAMN04490355_1001154</name>
</gene>
<dbReference type="PANTHER" id="PTHR35795:SF1">
    <property type="entry name" value="BIS(5'-NUCLEOSYL)-TETRAPHOSPHATASE, SYMMETRICAL"/>
    <property type="match status" value="1"/>
</dbReference>
<evidence type="ECO:0000256" key="1">
    <source>
        <dbReference type="ARBA" id="ARBA00022801"/>
    </source>
</evidence>
<keyword evidence="4" id="KW-1185">Reference proteome</keyword>
<dbReference type="GO" id="GO:0016787">
    <property type="term" value="F:hydrolase activity"/>
    <property type="evidence" value="ECO:0007669"/>
    <property type="project" value="UniProtKB-KW"/>
</dbReference>
<dbReference type="InterPro" id="IPR003607">
    <property type="entry name" value="HD/PDEase_dom"/>
</dbReference>
<dbReference type="PROSITE" id="PS51831">
    <property type="entry name" value="HD"/>
    <property type="match status" value="1"/>
</dbReference>
<dbReference type="EMBL" id="FOTS01000001">
    <property type="protein sequence ID" value="SFL32634.1"/>
    <property type="molecule type" value="Genomic_DNA"/>
</dbReference>
<dbReference type="NCBIfam" id="NF002327">
    <property type="entry name" value="PRK01286.1-2"/>
    <property type="match status" value="1"/>
</dbReference>
<dbReference type="SUPFAM" id="SSF109604">
    <property type="entry name" value="HD-domain/PDEase-like"/>
    <property type="match status" value="1"/>
</dbReference>
<dbReference type="InterPro" id="IPR051094">
    <property type="entry name" value="Diverse_Catalytic_Enzymes"/>
</dbReference>
<dbReference type="OrthoDB" id="9803619at2"/>
<protein>
    <submittedName>
        <fullName evidence="3">dGTPase</fullName>
    </submittedName>
</protein>
<organism evidence="3 4">
    <name type="scientific">Pelosinus propionicus DSM 13327</name>
    <dbReference type="NCBI Taxonomy" id="1123291"/>
    <lineage>
        <taxon>Bacteria</taxon>
        <taxon>Bacillati</taxon>
        <taxon>Bacillota</taxon>
        <taxon>Negativicutes</taxon>
        <taxon>Selenomonadales</taxon>
        <taxon>Sporomusaceae</taxon>
        <taxon>Pelosinus</taxon>
    </lineage>
</organism>
<name>A0A1I4GRH0_9FIRM</name>
<dbReference type="InterPro" id="IPR006674">
    <property type="entry name" value="HD_domain"/>
</dbReference>
<dbReference type="Pfam" id="PF13286">
    <property type="entry name" value="HD_assoc"/>
    <property type="match status" value="1"/>
</dbReference>
<dbReference type="STRING" id="1123291.SAMN04490355_1001154"/>
<dbReference type="Gene3D" id="1.10.3210.10">
    <property type="entry name" value="Hypothetical protein af1432"/>
    <property type="match status" value="1"/>
</dbReference>
<dbReference type="RefSeq" id="WP_090931974.1">
    <property type="nucleotide sequence ID" value="NZ_FOTS01000001.1"/>
</dbReference>
<dbReference type="Proteomes" id="UP000199520">
    <property type="component" value="Unassembled WGS sequence"/>
</dbReference>
<dbReference type="CDD" id="cd00077">
    <property type="entry name" value="HDc"/>
    <property type="match status" value="1"/>
</dbReference>
<dbReference type="PANTHER" id="PTHR35795">
    <property type="entry name" value="SLR1885 PROTEIN"/>
    <property type="match status" value="1"/>
</dbReference>
<dbReference type="SMART" id="SM00471">
    <property type="entry name" value="HDc"/>
    <property type="match status" value="1"/>
</dbReference>